<dbReference type="CDD" id="cd06543">
    <property type="entry name" value="GH18_PF-ChiA-like"/>
    <property type="match status" value="1"/>
</dbReference>
<feature type="signal peptide" evidence="4">
    <location>
        <begin position="1"/>
        <end position="26"/>
    </location>
</feature>
<dbReference type="SUPFAM" id="SSF49265">
    <property type="entry name" value="Fibronectin type III"/>
    <property type="match status" value="1"/>
</dbReference>
<dbReference type="InterPro" id="IPR017853">
    <property type="entry name" value="GH"/>
</dbReference>
<evidence type="ECO:0000313" key="7">
    <source>
        <dbReference type="Proteomes" id="UP001501237"/>
    </source>
</evidence>
<dbReference type="Proteomes" id="UP001501237">
    <property type="component" value="Unassembled WGS sequence"/>
</dbReference>
<dbReference type="Gene3D" id="2.60.40.10">
    <property type="entry name" value="Immunoglobulins"/>
    <property type="match status" value="1"/>
</dbReference>
<dbReference type="SUPFAM" id="SSF49785">
    <property type="entry name" value="Galactose-binding domain-like"/>
    <property type="match status" value="1"/>
</dbReference>
<proteinExistence type="predicted"/>
<sequence>MHLSRAAVAVVTLLGGVLLPATAAHAANIASNPGFENGLSGWTCSASSGAAAVSSPVHTGSGALTATPAGDDLARCRQTVGVKPSSAYTLSAWVRGNYVFLGATGTGGTDPQTWAAPGATWTKVSTTFTTGPSASTVTVYLNGWYGQGAYAADDVVLDGPGGTTTPVDTAAPTVPGGVSAGSPTSSSLNVTWTASTDDVGVTGYDVLRSGTSTPVTVSGTSYTATGLAANTAYSFQVRARDAAGNTSAYSAAAGGTTSTTTTPPPANITFAPYIDITFPTPSLASVRNATGQKYFTLAFALGDSTGCNPAWGGTIPLNDSRIINDVRALQAAGGQVIVATGGAAGPYLEHVCGTSASLLAAYENVLDTVGTNHLDVDIEASIDVAKVNTALKQLQAERGTTISYTLRIQGQDYGIDPFSVQILQDAAAKGLEVLVNPMLMDFGFTGDWGDALVSAASATLGQMKTIWPGRTDARLRRMLGLTPMIGKNDTGPITTQADARKLLAFAQSNHVGRIGFWSIGRDNGGCPGGTLSPTCSGVAQSAYEFTSVFSAFTG</sequence>
<dbReference type="EMBL" id="BAAAUV010000046">
    <property type="protein sequence ID" value="GAA3241592.1"/>
    <property type="molecule type" value="Genomic_DNA"/>
</dbReference>
<dbReference type="PANTHER" id="PTHR42976:SF1">
    <property type="entry name" value="GH18 DOMAIN-CONTAINING PROTEIN-RELATED"/>
    <property type="match status" value="1"/>
</dbReference>
<organism evidence="6 7">
    <name type="scientific">Actinocorallia longicatena</name>
    <dbReference type="NCBI Taxonomy" id="111803"/>
    <lineage>
        <taxon>Bacteria</taxon>
        <taxon>Bacillati</taxon>
        <taxon>Actinomycetota</taxon>
        <taxon>Actinomycetes</taxon>
        <taxon>Streptosporangiales</taxon>
        <taxon>Thermomonosporaceae</taxon>
        <taxon>Actinocorallia</taxon>
    </lineage>
</organism>
<keyword evidence="4" id="KW-0732">Signal</keyword>
<evidence type="ECO:0000259" key="5">
    <source>
        <dbReference type="PROSITE" id="PS50853"/>
    </source>
</evidence>
<evidence type="ECO:0000256" key="1">
    <source>
        <dbReference type="ARBA" id="ARBA00022801"/>
    </source>
</evidence>
<keyword evidence="7" id="KW-1185">Reference proteome</keyword>
<dbReference type="InterPro" id="IPR003305">
    <property type="entry name" value="CenC_carb-bd"/>
</dbReference>
<comment type="caution">
    <text evidence="6">The sequence shown here is derived from an EMBL/GenBank/DDBJ whole genome shotgun (WGS) entry which is preliminary data.</text>
</comment>
<dbReference type="RefSeq" id="WP_344839397.1">
    <property type="nucleotide sequence ID" value="NZ_BAAAUV010000046.1"/>
</dbReference>
<dbReference type="SMART" id="SM00060">
    <property type="entry name" value="FN3"/>
    <property type="match status" value="1"/>
</dbReference>
<keyword evidence="3" id="KW-0624">Polysaccharide degradation</keyword>
<feature type="domain" description="Fibronectin type-III" evidence="5">
    <location>
        <begin position="174"/>
        <end position="265"/>
    </location>
</feature>
<keyword evidence="3" id="KW-0119">Carbohydrate metabolism</keyword>
<keyword evidence="2" id="KW-0326">Glycosidase</keyword>
<dbReference type="Pfam" id="PF00041">
    <property type="entry name" value="fn3"/>
    <property type="match status" value="1"/>
</dbReference>
<dbReference type="SUPFAM" id="SSF51445">
    <property type="entry name" value="(Trans)glycosidases"/>
    <property type="match status" value="1"/>
</dbReference>
<evidence type="ECO:0000256" key="3">
    <source>
        <dbReference type="ARBA" id="ARBA00023326"/>
    </source>
</evidence>
<gene>
    <name evidence="6" type="ORF">GCM10010468_78910</name>
</gene>
<dbReference type="PANTHER" id="PTHR42976">
    <property type="entry name" value="BIFUNCTIONAL CHITINASE/LYSOZYME-RELATED"/>
    <property type="match status" value="1"/>
</dbReference>
<dbReference type="InterPro" id="IPR003961">
    <property type="entry name" value="FN3_dom"/>
</dbReference>
<dbReference type="Pfam" id="PF02018">
    <property type="entry name" value="CBM_4_9"/>
    <property type="match status" value="1"/>
</dbReference>
<dbReference type="InterPro" id="IPR008979">
    <property type="entry name" value="Galactose-bd-like_sf"/>
</dbReference>
<dbReference type="InterPro" id="IPR052750">
    <property type="entry name" value="GH18_Chitinase"/>
</dbReference>
<accession>A0ABP6QR57</accession>
<evidence type="ECO:0000256" key="4">
    <source>
        <dbReference type="SAM" id="SignalP"/>
    </source>
</evidence>
<dbReference type="CDD" id="cd00063">
    <property type="entry name" value="FN3"/>
    <property type="match status" value="1"/>
</dbReference>
<dbReference type="Gene3D" id="2.60.120.260">
    <property type="entry name" value="Galactose-binding domain-like"/>
    <property type="match status" value="1"/>
</dbReference>
<keyword evidence="1" id="KW-0378">Hydrolase</keyword>
<dbReference type="InterPro" id="IPR013783">
    <property type="entry name" value="Ig-like_fold"/>
</dbReference>
<evidence type="ECO:0000256" key="2">
    <source>
        <dbReference type="ARBA" id="ARBA00023295"/>
    </source>
</evidence>
<dbReference type="PROSITE" id="PS50853">
    <property type="entry name" value="FN3"/>
    <property type="match status" value="1"/>
</dbReference>
<dbReference type="Gene3D" id="3.20.20.80">
    <property type="entry name" value="Glycosidases"/>
    <property type="match status" value="1"/>
</dbReference>
<protein>
    <recommendedName>
        <fullName evidence="5">Fibronectin type-III domain-containing protein</fullName>
    </recommendedName>
</protein>
<reference evidence="7" key="1">
    <citation type="journal article" date="2019" name="Int. J. Syst. Evol. Microbiol.">
        <title>The Global Catalogue of Microorganisms (GCM) 10K type strain sequencing project: providing services to taxonomists for standard genome sequencing and annotation.</title>
        <authorList>
            <consortium name="The Broad Institute Genomics Platform"/>
            <consortium name="The Broad Institute Genome Sequencing Center for Infectious Disease"/>
            <person name="Wu L."/>
            <person name="Ma J."/>
        </authorList>
    </citation>
    <scope>NUCLEOTIDE SEQUENCE [LARGE SCALE GENOMIC DNA]</scope>
    <source>
        <strain evidence="7">JCM 9377</strain>
    </source>
</reference>
<feature type="chain" id="PRO_5047518038" description="Fibronectin type-III domain-containing protein" evidence="4">
    <location>
        <begin position="27"/>
        <end position="554"/>
    </location>
</feature>
<name>A0ABP6QR57_9ACTN</name>
<dbReference type="InterPro" id="IPR036116">
    <property type="entry name" value="FN3_sf"/>
</dbReference>
<evidence type="ECO:0000313" key="6">
    <source>
        <dbReference type="EMBL" id="GAA3241592.1"/>
    </source>
</evidence>